<name>A0A1M2W7N1_TRAPU</name>
<dbReference type="AlphaFoldDB" id="A0A1M2W7N1"/>
<sequence length="182" mass="19886">MTTTMPTLPVPGELYEDVLRRSAACVPFVVRPGTEGLGRQTIQGHLTGPLRYRTLEGLTVFRGPRIPARLHEAQHPAGPWTVRSTTQVAGPSLDETSLDGAYGRSIGANAQMEHTNARMEHSTDRVRCSTEYHRTLDGAGSERLKSVYGTLEGASTNARMSSDRSKEHARTLEGARDLARMS</sequence>
<gene>
    <name evidence="2" type="ORF">TRAPUB_3441</name>
</gene>
<dbReference type="OMA" id="GANAQME"/>
<evidence type="ECO:0000313" key="2">
    <source>
        <dbReference type="EMBL" id="OJT15843.1"/>
    </source>
</evidence>
<evidence type="ECO:0000256" key="1">
    <source>
        <dbReference type="SAM" id="MobiDB-lite"/>
    </source>
</evidence>
<protein>
    <submittedName>
        <fullName evidence="2">Uncharacterized protein</fullName>
    </submittedName>
</protein>
<comment type="caution">
    <text evidence="2">The sequence shown here is derived from an EMBL/GenBank/DDBJ whole genome shotgun (WGS) entry which is preliminary data.</text>
</comment>
<evidence type="ECO:0000313" key="3">
    <source>
        <dbReference type="Proteomes" id="UP000184267"/>
    </source>
</evidence>
<dbReference type="EMBL" id="MNAD01000125">
    <property type="protein sequence ID" value="OJT15843.1"/>
    <property type="molecule type" value="Genomic_DNA"/>
</dbReference>
<keyword evidence="3" id="KW-1185">Reference proteome</keyword>
<dbReference type="Proteomes" id="UP000184267">
    <property type="component" value="Unassembled WGS sequence"/>
</dbReference>
<accession>A0A1M2W7N1</accession>
<dbReference type="OrthoDB" id="10309155at2759"/>
<reference evidence="2 3" key="1">
    <citation type="submission" date="2016-10" db="EMBL/GenBank/DDBJ databases">
        <title>Genome sequence of the basidiomycete white-rot fungus Trametes pubescens.</title>
        <authorList>
            <person name="Makela M.R."/>
            <person name="Granchi Z."/>
            <person name="Peng M."/>
            <person name="De Vries R.P."/>
            <person name="Grigoriev I."/>
            <person name="Riley R."/>
            <person name="Hilden K."/>
        </authorList>
    </citation>
    <scope>NUCLEOTIDE SEQUENCE [LARGE SCALE GENOMIC DNA]</scope>
    <source>
        <strain evidence="2 3">FBCC735</strain>
    </source>
</reference>
<feature type="compositionally biased region" description="Basic and acidic residues" evidence="1">
    <location>
        <begin position="161"/>
        <end position="182"/>
    </location>
</feature>
<organism evidence="2 3">
    <name type="scientific">Trametes pubescens</name>
    <name type="common">White-rot fungus</name>
    <dbReference type="NCBI Taxonomy" id="154538"/>
    <lineage>
        <taxon>Eukaryota</taxon>
        <taxon>Fungi</taxon>
        <taxon>Dikarya</taxon>
        <taxon>Basidiomycota</taxon>
        <taxon>Agaricomycotina</taxon>
        <taxon>Agaricomycetes</taxon>
        <taxon>Polyporales</taxon>
        <taxon>Polyporaceae</taxon>
        <taxon>Trametes</taxon>
    </lineage>
</organism>
<feature type="region of interest" description="Disordered" evidence="1">
    <location>
        <begin position="154"/>
        <end position="182"/>
    </location>
</feature>
<proteinExistence type="predicted"/>